<dbReference type="NCBIfam" id="TIGR03696">
    <property type="entry name" value="Rhs_assc_core"/>
    <property type="match status" value="1"/>
</dbReference>
<dbReference type="Gene3D" id="2.60.120.200">
    <property type="match status" value="1"/>
</dbReference>
<dbReference type="Pfam" id="PF20148">
    <property type="entry name" value="DUF6531"/>
    <property type="match status" value="1"/>
</dbReference>
<dbReference type="InterPro" id="IPR050708">
    <property type="entry name" value="T6SS_VgrG/RHS"/>
</dbReference>
<organism evidence="4 5">
    <name type="scientific">Saccharothrix carnea</name>
    <dbReference type="NCBI Taxonomy" id="1280637"/>
    <lineage>
        <taxon>Bacteria</taxon>
        <taxon>Bacillati</taxon>
        <taxon>Actinomycetota</taxon>
        <taxon>Actinomycetes</taxon>
        <taxon>Pseudonocardiales</taxon>
        <taxon>Pseudonocardiaceae</taxon>
        <taxon>Saccharothrix</taxon>
    </lineage>
</organism>
<dbReference type="Pfam" id="PF13385">
    <property type="entry name" value="Laminin_G_3"/>
    <property type="match status" value="1"/>
</dbReference>
<evidence type="ECO:0000256" key="2">
    <source>
        <dbReference type="SAM" id="MobiDB-lite"/>
    </source>
</evidence>
<dbReference type="PANTHER" id="PTHR32305:SF15">
    <property type="entry name" value="PROTEIN RHSA-RELATED"/>
    <property type="match status" value="1"/>
</dbReference>
<dbReference type="SUPFAM" id="SSF49899">
    <property type="entry name" value="Concanavalin A-like lectins/glucanases"/>
    <property type="match status" value="1"/>
</dbReference>
<evidence type="ECO:0000313" key="4">
    <source>
        <dbReference type="EMBL" id="PSL56925.1"/>
    </source>
</evidence>
<feature type="region of interest" description="Disordered" evidence="2">
    <location>
        <begin position="1280"/>
        <end position="1317"/>
    </location>
</feature>
<dbReference type="CDD" id="cd00110">
    <property type="entry name" value="LamG"/>
    <property type="match status" value="1"/>
</dbReference>
<keyword evidence="5" id="KW-1185">Reference proteome</keyword>
<dbReference type="InterPro" id="IPR006530">
    <property type="entry name" value="YD"/>
</dbReference>
<feature type="compositionally biased region" description="Polar residues" evidence="2">
    <location>
        <begin position="1529"/>
        <end position="1540"/>
    </location>
</feature>
<name>A0A2P8IEM7_SACCR</name>
<evidence type="ECO:0000259" key="3">
    <source>
        <dbReference type="PROSITE" id="PS50025"/>
    </source>
</evidence>
<evidence type="ECO:0000313" key="5">
    <source>
        <dbReference type="Proteomes" id="UP000241118"/>
    </source>
</evidence>
<dbReference type="SMART" id="SM00306">
    <property type="entry name" value="HintN"/>
    <property type="match status" value="1"/>
</dbReference>
<accession>A0A2P8IEM7</accession>
<dbReference type="Proteomes" id="UP000241118">
    <property type="component" value="Unassembled WGS sequence"/>
</dbReference>
<dbReference type="NCBIfam" id="TIGR01643">
    <property type="entry name" value="YD_repeat_2x"/>
    <property type="match status" value="9"/>
</dbReference>
<protein>
    <submittedName>
        <fullName evidence="4">RHS repeat-associated protein</fullName>
    </submittedName>
</protein>
<feature type="domain" description="Laminin G" evidence="3">
    <location>
        <begin position="1015"/>
        <end position="1198"/>
    </location>
</feature>
<dbReference type="NCBIfam" id="NF033679">
    <property type="entry name" value="DNRLRE_dom"/>
    <property type="match status" value="1"/>
</dbReference>
<dbReference type="InterPro" id="IPR056823">
    <property type="entry name" value="TEN-like_YD-shell"/>
</dbReference>
<proteinExistence type="predicted"/>
<evidence type="ECO:0000256" key="1">
    <source>
        <dbReference type="ARBA" id="ARBA00022737"/>
    </source>
</evidence>
<dbReference type="InterPro" id="IPR022385">
    <property type="entry name" value="Rhs_assc_core"/>
</dbReference>
<dbReference type="Pfam" id="PF07591">
    <property type="entry name" value="PT-HINT"/>
    <property type="match status" value="1"/>
</dbReference>
<dbReference type="PROSITE" id="PS50025">
    <property type="entry name" value="LAM_G_DOMAIN"/>
    <property type="match status" value="1"/>
</dbReference>
<feature type="region of interest" description="Disordered" evidence="2">
    <location>
        <begin position="1218"/>
        <end position="1239"/>
    </location>
</feature>
<dbReference type="RefSeq" id="WP_106615290.1">
    <property type="nucleotide sequence ID" value="NZ_PYAX01000003.1"/>
</dbReference>
<comment type="caution">
    <text evidence="4">The sequence shown here is derived from an EMBL/GenBank/DDBJ whole genome shotgun (WGS) entry which is preliminary data.</text>
</comment>
<dbReference type="PANTHER" id="PTHR32305">
    <property type="match status" value="1"/>
</dbReference>
<dbReference type="Pfam" id="PF25023">
    <property type="entry name" value="TEN_YD-shell"/>
    <property type="match status" value="2"/>
</dbReference>
<dbReference type="OrthoDB" id="4981820at2"/>
<dbReference type="SUPFAM" id="SSF51294">
    <property type="entry name" value="Hedgehog/intein (Hint) domain"/>
    <property type="match status" value="1"/>
</dbReference>
<dbReference type="EMBL" id="PYAX01000003">
    <property type="protein sequence ID" value="PSL56925.1"/>
    <property type="molecule type" value="Genomic_DNA"/>
</dbReference>
<dbReference type="InterPro" id="IPR003587">
    <property type="entry name" value="Hint_dom_N"/>
</dbReference>
<feature type="region of interest" description="Disordered" evidence="2">
    <location>
        <begin position="137"/>
        <end position="157"/>
    </location>
</feature>
<feature type="compositionally biased region" description="Basic and acidic residues" evidence="2">
    <location>
        <begin position="2714"/>
        <end position="2726"/>
    </location>
</feature>
<reference evidence="4 5" key="1">
    <citation type="submission" date="2018-03" db="EMBL/GenBank/DDBJ databases">
        <title>Genomic Encyclopedia of Type Strains, Phase III (KMG-III): the genomes of soil and plant-associated and newly described type strains.</title>
        <authorList>
            <person name="Whitman W."/>
        </authorList>
    </citation>
    <scope>NUCLEOTIDE SEQUENCE [LARGE SCALE GENOMIC DNA]</scope>
    <source>
        <strain evidence="4 5">CGMCC 4.7097</strain>
    </source>
</reference>
<keyword evidence="1" id="KW-0677">Repeat</keyword>
<feature type="region of interest" description="Disordered" evidence="2">
    <location>
        <begin position="1529"/>
        <end position="1549"/>
    </location>
</feature>
<dbReference type="InterPro" id="IPR001791">
    <property type="entry name" value="Laminin_G"/>
</dbReference>
<dbReference type="Gene3D" id="2.170.16.10">
    <property type="entry name" value="Hedgehog/Intein (Hint) domain"/>
    <property type="match status" value="1"/>
</dbReference>
<sequence length="3171" mass="338511">MSSRVRKAGLLGALWASGPAKVVAVAAVLAVTATSGGDAVNGWGRSETYAADTALVPGPGQRWGEAQADPDHLEGVPGNNTVPESLRSRYPKVEWDVRPHNTASVEAPPVTEAKGFEEGKSQEKPEARTKYEKVYTNPDGTETTEFSAGPVNYRDGDRWKPIEPRLVPDDQGWHNAADQVDVRVARRADAEHLTTLRVDADHEVSYGLAGAQKVDGAANGSTAAYTEVQPGVDLELESQPGGVKETLVLTRPGATTFTFPLTLKNLTAHVEHNQVLLKDRSNTTRAVIPPGDMVDANGNRSTAVTYTLTSHHGRQALQLTLDRGWLDQAAYPVAVDPTVQLPVTGEAADSSLYVNGTSSSPGGNTLVVGPNAASYLRFGSLVDKLRHHTIFGAQLWLVNYDADSCRPRAVTVHPVTQSWASSDDVDFPGPATGRQLAERSFAHGHIAFGQSSSACPTAGELINLGGGGRALVQKWVNGEQANHGISLRASGDGSGKKFTGPATANPPRLYVTHSPYNATYALANPVPNPPVLQNQDGKVKIAVTNKSASAWAPGDYYLAYRAYHAKTGASVVQQRSANLTATVSRNQRVTLDATVKALPPGKYFLDFTMVKTGGPVFTDHQVPPGRIVLEVFDIPPVVQELYPPNGYQTPTLTPQLWARALDVDAPPSVTVQFKFEVCERDAANKPVNCVNSGYQAKTAWTVPAGTLKWSKAYDWRAYVKDATNEIISPYSTILTSVPQPEITSRLAGGPYGTKDQEFDPQTGNYSTAAVDASVTTVGPELRVVRTYNSLDPRRDGLFGAGWSTRYDMKLVPDDDGSGNVVITYPDGQQVRFGRNADGTFAAPFGRQAKLTVDATAWRLLDLSGTTYQFSLNGRLNRITDSANRAVVLTYDTTTGKLLKAQVSNSQTNTAGRFVTFTWTGNHVTAVKADQTTWNYTYTGDLLTKACAGTACTTYEYAAGSHYRTTVLDSRPESYWRLGEPEGTAAASEVSINLGKDTGTYRNVTLNTPGINATDTAASFNGTTSAVELPKGTLKKSRDGAVELWFKSSVTGSGGPLLGYQDKALGSASTTGVPILYVGTDGKLRGQFGVGAVAPITSGTLVNDGRWHHVVLSSMGTTQALFLDGAKVGELTGRQVDHEKLTFNQIGAAYATGTWPAWGTTPQRHFAGVIDEVAVYSGPVGPQSTTAHRNADNQADLLSKITLPSGKVATSIAYDTTRDRVKEQTDDDGGTWRIGPPAVYGGDDDLRRTVEVLDPANRPSLYEYDALGGWLLRLGQPLGLEARPEDRPGEPTTTPTPPAETCSKPDPNDPSFCTTIPNSSGGPVFVRYGAEGMSIRSYSYDDNGQLSVVTDENGDTVTLGYDARGNITSQKTCRTATQCHTSHQTYPTTVTDEHDPRNFLPLETRDGRSASATDPAYRTSFSYHPTGQVLQETAPDGSFVKHTYTNGAEAAVNGGAPPAALLASTVDARGKTTRYAYYNNGDLARVTQPSGLVIEYTYDNLGRRASVKEVSDSFPAGVVTTFTYDAMSRPQTTTGPLTTDAVTGEKHQRRSTNTYDVDGNLTRVEEADTQGNDEPRVTTYEHDQHNRVTREVDAEGNETSYEYDAFGHLTSQTDPNGNRVDFAYTSRGALAEVRLRDWRSDPAGAPAPANGHLLVKSLSYDFAGRLASETDAMGRRTEFQYWGDGLLRRKVLKDFDNPDGGKRDFVLADNTYDGAGNLTRSVTANGKSVTEHTHDRLGRVATVVVDPTGLRRTTTYSYDGGDNVTRAVTGGKASNVPWEVSETPETVTYRHDDVGNVVEETVTDGTTNRVSKFTYDQRGHQTSVTDPRLNTTTYGFDELGRQVTATGAAVAVERDGGAPTTVKPTTKTGYNTFDEVVASADELGHVSTTEYDRLGRVVATMSPTYQGVTPRVTASYDGNGNVKEVVNARGHATRFAYDQLDRLVTWDEPAHTGRAIWRFTYTRSGQVLSTTGPDGARTESTYDDLDREITSTQYERKPTTGTFTAWQRYDDLGNVISTVAPSGAASAFAYDTLGRLVKETDPAGVATHHGYDAAGNPVRVTDGLGRTTRLAFDLFGDQVAQSELKPDGTVLRTTKSGYDAAGNRTSVTDAKLNTTTFEFDAGNRLVRQVEPEGVVQEFGYDAAGNLTRYTDPRGHRTITTYNAWGLPEKVIEPATAAHPTDRAWTSEYDANGNEVKLTAPGGVVRTRTYDAADQLTTETGSGAEKPTTGRDVVYDLLGQVTRVGADTYTYDDRGNLLTTAGPGGTAEFGYDGDGNQTTRRDAAGTSTYTYLKGRLHTVAEGLAGVTQTYGYDAAGALKTIGYGAGRTRTLSYDDYGRLYTDILAGSAGQSISSTAYNRDELDLVTSKTENGVETGYTYDTAGRLKSATTGGVTTAYEWDPAGNRTKAGAKTATYDERNRLLSDGDYTYTYSPRGTMASRTSSGHTEPFAFDAFDRMVGATGQTYTYDGLDRVATRNGAAFTYAGLDDQVVSDGTATFARGPGDEVLATKKGGTSRVPVTNGHGDVIGGIAPDGQALADRTSYDAFGKVTAKTGDTGPLGYQGDWTDPTTGQVDMGARWYDPSTGVFDSRDDIPFQGGDGIRANRYTYGAGDPVGQVDPDGHWSWPWDWFDDDDDGPSQWVETYECIIFCDYASDLSWLIRRQADNLSGTKRKKSPGAGGTYPDYARGPAYSGPGGSGSCGNCYKRGGGGGPTAAERAEAARRAEYERKRRVTAQAKAAAQYSARHTPRTVSGAAHAPVTNMPKTVSSNPKLPANQVGANRDVVADAKRGTDKIYDAAVQKAGNPVSNTSAASKSGAGGGGFAWKWPKWQGWKAEGKALLNGLAEISGYNDGKRCVTEGDTESCIWAGVSALSLFAGPYGVGAVRAAKGVRMGAKHGDEIVGAACALVASNSFTGDTAVRMGDGSTKPIADVRVGDQVAATDPTTGRTGAFTVTDLITGTGVKQMVEVTVEAEGRTSTLTATDGHPFWAGGEWVEAGDLVAGQKLSEGTVVGVRYWSEQRTVHNLTVDTVHTFHVVTGAADVLVHNTGKCGKALAKVRAGATAVKNGVVGGAKAVANGARAVGRGVQAVGRGVANIGKTVARKARVEVKRTSIYMITNGHRALRKCVGRPLSAAGIGYALDQTAIGLTAALIMASNCAWDMSHDATKTNKSHR</sequence>
<dbReference type="Gene3D" id="2.180.10.10">
    <property type="entry name" value="RHS repeat-associated core"/>
    <property type="match status" value="6"/>
</dbReference>
<dbReference type="InterPro" id="IPR031325">
    <property type="entry name" value="RHS_repeat"/>
</dbReference>
<dbReference type="CDD" id="cd00081">
    <property type="entry name" value="Hint"/>
    <property type="match status" value="1"/>
</dbReference>
<dbReference type="Pfam" id="PF05593">
    <property type="entry name" value="RHS_repeat"/>
    <property type="match status" value="9"/>
</dbReference>
<gene>
    <name evidence="4" type="ORF">B0I31_103685</name>
</gene>
<feature type="compositionally biased region" description="Low complexity" evidence="2">
    <location>
        <begin position="2731"/>
        <end position="2743"/>
    </location>
</feature>
<dbReference type="InterPro" id="IPR036844">
    <property type="entry name" value="Hint_dom_sf"/>
</dbReference>
<dbReference type="InterPro" id="IPR045351">
    <property type="entry name" value="DUF6531"/>
</dbReference>
<feature type="region of interest" description="Disordered" evidence="2">
    <location>
        <begin position="2707"/>
        <end position="2774"/>
    </location>
</feature>
<dbReference type="InterPro" id="IPR013320">
    <property type="entry name" value="ConA-like_dom_sf"/>
</dbReference>